<feature type="compositionally biased region" description="Basic and acidic residues" evidence="1">
    <location>
        <begin position="882"/>
        <end position="896"/>
    </location>
</feature>
<feature type="compositionally biased region" description="Basic residues" evidence="1">
    <location>
        <begin position="795"/>
        <end position="829"/>
    </location>
</feature>
<sequence>MKTLAQNFHYTQNHSSGSLARSASRRLRSLSSSPSASGGKTASTLVRKIKKLERALGKFDSIKKYTTTKTNILRLVLLPYLRQRPNFGSSRLQLAPQSFLLVAASCSVLIGWWKSLLAATTGHFQQLVSLDRNCYLECISRIVSRPEWEVCRTLGDTPGSKLQLQAVQLAQTYSELLLQTFGLAVDRLSVKHVSVAVSAFAGKIFAYSFFWVPRICHGLAFLLNTKVKNYTLVHDMCVLGLQPGQQALRHSPGSQTARESFSQALKDVSGLVPGYMEPVMAESPRKTRFRVEAGFLNSVYPPKGKIRGIQDTRGTWCARWASLDSIDVFCSFLRHYMHICSQILRSKPAWGTDNLHTCALPGMLVVTTHVYEIFDWHMRAGVRSRMRVQTMQAMQTMQPMRMQSMKSMQASESIQSSQSTQSSPSMQTMQSPHSHSPQPIHSPHIQPFSASSSFPVTFSGGIAPPASLSPPSPPLKILKVLRDLLVNPKCVAESISGGCFVRMAENVLKILVCQTKVLQTASVDRMLQLFVKFARTVKCEFPAEGSAYIASRQTIDWSFWIAVFFKLLASASISCELRGLSIIYQCWDLIPEYQMSSGKNTYQPVKSDLASRLVSEKMWLAFFGHYLPLVRSFYIRLLVWKVLGQDSLGLAERAARSFGDSIARERLTKTVCVLLEKTFRLTKTVSFSPDDPIINKRIIIQQMDPSFCSATKTEPIRALAYDILDDAAYTCAGLAVSSTRMDDGAEIDASENDDPELSGARVSEPKSSDPPSGDSLTDTGGKSPGNRASGILSRGHTKKHSHSWVSRLFRRGSLHRMGVRMRSERAKRRGGGETRAALKDSMSRNMLASTSRDDSRNSSRDTFNNASRNSSKDTFNNASRNSSKDISKDFSKDTSKDISNTSATPPKVSLLEKLQEEDRNNTSDSYESLLQTPPRIFGSSTSSPSLSSTSSSLSLLSSMASASSPQSSASSLDFLDQFTSSSKYIESIQKLQRKKKQHSMKFVPPELNAASTELPLPQYRFELINNDLKVSASYQSLHELNSNAQTQSGQSFFAGSRVLIQNTKPCLPDLEAFISNFTASSTDDQIDSTTDLDIDVMASPNIPALQTNLRLPRGSSGRSSESESSGSTGSSSESSSLLMMSAVSSLIPDLAHGQKSIFDKTILKSALFFANGVYEYNQCVSELHTFVFHRLKEFNSSIKPAKKTKFALQPAFMPSRLTPTPDDLGGNICGYVSGVPVYDSFISKLKSQIPWMAPEDQD</sequence>
<dbReference type="PANTHER" id="PTHR37988:SF1">
    <property type="entry name" value="UPF0592 MEMBRANE PROTEIN C7D4.03C"/>
    <property type="match status" value="1"/>
</dbReference>
<feature type="region of interest" description="Disordered" evidence="1">
    <location>
        <begin position="745"/>
        <end position="945"/>
    </location>
</feature>
<feature type="compositionally biased region" description="Polar residues" evidence="1">
    <location>
        <begin position="866"/>
        <end position="881"/>
    </location>
</feature>
<reference evidence="2 3" key="1">
    <citation type="submission" date="2019-07" db="EMBL/GenBank/DDBJ databases">
        <authorList>
            <person name="Friedrich A."/>
            <person name="Schacherer J."/>
        </authorList>
    </citation>
    <scope>NUCLEOTIDE SEQUENCE [LARGE SCALE GENOMIC DNA]</scope>
</reference>
<accession>A0A7D9D1Q4</accession>
<dbReference type="Pfam" id="PF08578">
    <property type="entry name" value="DUF1765"/>
    <property type="match status" value="1"/>
</dbReference>
<feature type="compositionally biased region" description="Polar residues" evidence="1">
    <location>
        <begin position="922"/>
        <end position="931"/>
    </location>
</feature>
<dbReference type="Proteomes" id="UP000478008">
    <property type="component" value="Unassembled WGS sequence"/>
</dbReference>
<organism evidence="2 3">
    <name type="scientific">Dekkera bruxellensis</name>
    <name type="common">Brettanomyces custersii</name>
    <dbReference type="NCBI Taxonomy" id="5007"/>
    <lineage>
        <taxon>Eukaryota</taxon>
        <taxon>Fungi</taxon>
        <taxon>Dikarya</taxon>
        <taxon>Ascomycota</taxon>
        <taxon>Saccharomycotina</taxon>
        <taxon>Pichiomycetes</taxon>
        <taxon>Pichiales</taxon>
        <taxon>Pichiaceae</taxon>
        <taxon>Brettanomyces</taxon>
    </lineage>
</organism>
<proteinExistence type="predicted"/>
<feature type="compositionally biased region" description="Basic and acidic residues" evidence="1">
    <location>
        <begin position="830"/>
        <end position="842"/>
    </location>
</feature>
<protein>
    <submittedName>
        <fullName evidence="2">DEBR0S6_08174g1_1</fullName>
    </submittedName>
</protein>
<keyword evidence="3" id="KW-1185">Reference proteome</keyword>
<dbReference type="InterPro" id="IPR013887">
    <property type="entry name" value="UPF0592"/>
</dbReference>
<feature type="region of interest" description="Disordered" evidence="1">
    <location>
        <begin position="1107"/>
        <end position="1134"/>
    </location>
</feature>
<feature type="compositionally biased region" description="Acidic residues" evidence="1">
    <location>
        <begin position="745"/>
        <end position="756"/>
    </location>
</feature>
<dbReference type="PANTHER" id="PTHR37988">
    <property type="entry name" value="UPF0592 MEMBRANE PROTEIN C7D4.03C"/>
    <property type="match status" value="1"/>
</dbReference>
<evidence type="ECO:0000256" key="1">
    <source>
        <dbReference type="SAM" id="MobiDB-lite"/>
    </source>
</evidence>
<evidence type="ECO:0000313" key="2">
    <source>
        <dbReference type="EMBL" id="VUG20110.1"/>
    </source>
</evidence>
<feature type="region of interest" description="Disordered" evidence="1">
    <location>
        <begin position="397"/>
        <end position="444"/>
    </location>
</feature>
<name>A0A7D9D1Q4_DEKBR</name>
<evidence type="ECO:0000313" key="3">
    <source>
        <dbReference type="Proteomes" id="UP000478008"/>
    </source>
</evidence>
<feature type="compositionally biased region" description="Low complexity" evidence="1">
    <location>
        <begin position="1115"/>
        <end position="1134"/>
    </location>
</feature>
<gene>
    <name evidence="2" type="ORF">DEBR0S6_08174G</name>
</gene>
<dbReference type="EMBL" id="CABFWN010000006">
    <property type="protein sequence ID" value="VUG20110.1"/>
    <property type="molecule type" value="Genomic_DNA"/>
</dbReference>
<dbReference type="AlphaFoldDB" id="A0A7D9D1Q4"/>